<sequence length="104" mass="12228">MKDFDFTKLEHLIKDNNKLVLLETFSMVALSISMLANVQNIITAIWFIFTLIALITYFSSIRYLKINKKSLSSELEWFIDNMPSDKALKISLDDFDEEKNNDWK</sequence>
<name>A0A0R1U0L5_9LACO</name>
<gene>
    <name evidence="2" type="ORF">FC36_GL000178</name>
</gene>
<reference evidence="2 3" key="1">
    <citation type="journal article" date="2015" name="Genome Announc.">
        <title>Expanding the biotechnology potential of lactobacilli through comparative genomics of 213 strains and associated genera.</title>
        <authorList>
            <person name="Sun Z."/>
            <person name="Harris H.M."/>
            <person name="McCann A."/>
            <person name="Guo C."/>
            <person name="Argimon S."/>
            <person name="Zhang W."/>
            <person name="Yang X."/>
            <person name="Jeffery I.B."/>
            <person name="Cooney J.C."/>
            <person name="Kagawa T.F."/>
            <person name="Liu W."/>
            <person name="Song Y."/>
            <person name="Salvetti E."/>
            <person name="Wrobel A."/>
            <person name="Rasinkangas P."/>
            <person name="Parkhill J."/>
            <person name="Rea M.C."/>
            <person name="O'Sullivan O."/>
            <person name="Ritari J."/>
            <person name="Douillard F.P."/>
            <person name="Paul Ross R."/>
            <person name="Yang R."/>
            <person name="Briner A.E."/>
            <person name="Felis G.E."/>
            <person name="de Vos W.M."/>
            <person name="Barrangou R."/>
            <person name="Klaenhammer T.R."/>
            <person name="Caufield P.W."/>
            <person name="Cui Y."/>
            <person name="Zhang H."/>
            <person name="O'Toole P.W."/>
        </authorList>
    </citation>
    <scope>NUCLEOTIDE SEQUENCE [LARGE SCALE GENOMIC DNA]</scope>
    <source>
        <strain evidence="2 3">DSM 15833</strain>
    </source>
</reference>
<keyword evidence="1" id="KW-1133">Transmembrane helix</keyword>
<feature type="transmembrane region" description="Helical" evidence="1">
    <location>
        <begin position="44"/>
        <end position="64"/>
    </location>
</feature>
<dbReference type="EMBL" id="AZFH01000009">
    <property type="protein sequence ID" value="KRL84421.1"/>
    <property type="molecule type" value="Genomic_DNA"/>
</dbReference>
<keyword evidence="1" id="KW-0812">Transmembrane</keyword>
<feature type="transmembrane region" description="Helical" evidence="1">
    <location>
        <begin position="20"/>
        <end position="38"/>
    </location>
</feature>
<protein>
    <submittedName>
        <fullName evidence="2">Uncharacterized protein</fullName>
    </submittedName>
</protein>
<dbReference type="AlphaFoldDB" id="A0A0R1U0L5"/>
<keyword evidence="1" id="KW-0472">Membrane</keyword>
<dbReference type="PATRIC" id="fig|1423740.3.peg.190"/>
<evidence type="ECO:0000313" key="2">
    <source>
        <dbReference type="EMBL" id="KRL84421.1"/>
    </source>
</evidence>
<accession>A0A0R1U0L5</accession>
<organism evidence="2 3">
    <name type="scientific">Ligilactobacillus equi DSM 15833 = JCM 10991</name>
    <dbReference type="NCBI Taxonomy" id="1423740"/>
    <lineage>
        <taxon>Bacteria</taxon>
        <taxon>Bacillati</taxon>
        <taxon>Bacillota</taxon>
        <taxon>Bacilli</taxon>
        <taxon>Lactobacillales</taxon>
        <taxon>Lactobacillaceae</taxon>
        <taxon>Ligilactobacillus</taxon>
    </lineage>
</organism>
<comment type="caution">
    <text evidence="2">The sequence shown here is derived from an EMBL/GenBank/DDBJ whole genome shotgun (WGS) entry which is preliminary data.</text>
</comment>
<evidence type="ECO:0000313" key="3">
    <source>
        <dbReference type="Proteomes" id="UP000051048"/>
    </source>
</evidence>
<evidence type="ECO:0000256" key="1">
    <source>
        <dbReference type="SAM" id="Phobius"/>
    </source>
</evidence>
<dbReference type="STRING" id="1423740.FC36_GL000178"/>
<proteinExistence type="predicted"/>
<dbReference type="Proteomes" id="UP000051048">
    <property type="component" value="Unassembled WGS sequence"/>
</dbReference>